<dbReference type="AlphaFoldDB" id="A0AAV9NGR6"/>
<protein>
    <recommendedName>
        <fullName evidence="3">Hypervirulence associated protein TUDOR domain-containing protein</fullName>
    </recommendedName>
</protein>
<evidence type="ECO:0008006" key="3">
    <source>
        <dbReference type="Google" id="ProtNLM"/>
    </source>
</evidence>
<name>A0AAV9NGR6_9EURO</name>
<evidence type="ECO:0000313" key="1">
    <source>
        <dbReference type="EMBL" id="KAK5055141.1"/>
    </source>
</evidence>
<dbReference type="GeneID" id="89981026"/>
<proteinExistence type="predicted"/>
<organism evidence="1 2">
    <name type="scientific">Exophiala bonariae</name>
    <dbReference type="NCBI Taxonomy" id="1690606"/>
    <lineage>
        <taxon>Eukaryota</taxon>
        <taxon>Fungi</taxon>
        <taxon>Dikarya</taxon>
        <taxon>Ascomycota</taxon>
        <taxon>Pezizomycotina</taxon>
        <taxon>Eurotiomycetes</taxon>
        <taxon>Chaetothyriomycetidae</taxon>
        <taxon>Chaetothyriales</taxon>
        <taxon>Herpotrichiellaceae</taxon>
        <taxon>Exophiala</taxon>
    </lineage>
</organism>
<sequence length="90" mass="9838">MTNQAHINSSLYGNGKVFKIGEIIRAPNKPKESASAIVARHRTPNIVYNKGLRTGYRGKALPDSTDNQWVLELIEGEETTGEEVVDAGVD</sequence>
<dbReference type="EMBL" id="JAVRRD010000009">
    <property type="protein sequence ID" value="KAK5055141.1"/>
    <property type="molecule type" value="Genomic_DNA"/>
</dbReference>
<comment type="caution">
    <text evidence="1">The sequence shown here is derived from an EMBL/GenBank/DDBJ whole genome shotgun (WGS) entry which is preliminary data.</text>
</comment>
<evidence type="ECO:0000313" key="2">
    <source>
        <dbReference type="Proteomes" id="UP001358417"/>
    </source>
</evidence>
<reference evidence="1 2" key="1">
    <citation type="submission" date="2023-08" db="EMBL/GenBank/DDBJ databases">
        <title>Black Yeasts Isolated from many extreme environments.</title>
        <authorList>
            <person name="Coleine C."/>
            <person name="Stajich J.E."/>
            <person name="Selbmann L."/>
        </authorList>
    </citation>
    <scope>NUCLEOTIDE SEQUENCE [LARGE SCALE GENOMIC DNA]</scope>
    <source>
        <strain evidence="1 2">CCFEE 5792</strain>
    </source>
</reference>
<keyword evidence="2" id="KW-1185">Reference proteome</keyword>
<gene>
    <name evidence="1" type="ORF">LTR84_012889</name>
</gene>
<dbReference type="RefSeq" id="XP_064707572.1">
    <property type="nucleotide sequence ID" value="XM_064856396.1"/>
</dbReference>
<accession>A0AAV9NGR6</accession>
<dbReference type="Proteomes" id="UP001358417">
    <property type="component" value="Unassembled WGS sequence"/>
</dbReference>